<dbReference type="Proteomes" id="UP000183642">
    <property type="component" value="Unassembled WGS sequence"/>
</dbReference>
<dbReference type="RefSeq" id="WP_075014413.1">
    <property type="nucleotide sequence ID" value="NZ_FOWE01000007.1"/>
</dbReference>
<evidence type="ECO:0000259" key="1">
    <source>
        <dbReference type="Pfam" id="PF00561"/>
    </source>
</evidence>
<dbReference type="PANTHER" id="PTHR43433:SF5">
    <property type="entry name" value="AB HYDROLASE-1 DOMAIN-CONTAINING PROTEIN"/>
    <property type="match status" value="1"/>
</dbReference>
<sequence length="297" mass="31365">MEHTGVQTTRVGEIELAHETFGSPEDTPLLLVMGLATQMIGWPDDFCRMLAERGLYVIRFDNRDIGLSTHLDHAGAPDVLAVMGGDHSRVAYRLADMAEDTAGLLDALGLDDAHVVGASMGGMIAQTLAIRHPERVRSLTSIMSTTGDPAVGAPAEAALGALLAPPATDRESAVQRAVDTYRVIGSPGFEFDEHGLRERAGLSFDRAYDPAGVARQLAAILASPDRTADLARVAVPTLVVHGAQDALVNVSGGRATAAAIPGAELFVVEGMGHDLPRAVWPDLVDRITALVDRVERA</sequence>
<dbReference type="AlphaFoldDB" id="A0A1I5GSD9"/>
<gene>
    <name evidence="2" type="ORF">SAMN05660359_03087</name>
</gene>
<dbReference type="GO" id="GO:0046503">
    <property type="term" value="P:glycerolipid catabolic process"/>
    <property type="evidence" value="ECO:0007669"/>
    <property type="project" value="TreeGrafter"/>
</dbReference>
<dbReference type="EMBL" id="FOWE01000007">
    <property type="protein sequence ID" value="SFO38823.1"/>
    <property type="molecule type" value="Genomic_DNA"/>
</dbReference>
<dbReference type="Gene3D" id="3.40.50.1820">
    <property type="entry name" value="alpha/beta hydrolase"/>
    <property type="match status" value="1"/>
</dbReference>
<dbReference type="GO" id="GO:0004806">
    <property type="term" value="F:triacylglycerol lipase activity"/>
    <property type="evidence" value="ECO:0007669"/>
    <property type="project" value="TreeGrafter"/>
</dbReference>
<organism evidence="2 3">
    <name type="scientific">Geodermatophilus obscurus</name>
    <dbReference type="NCBI Taxonomy" id="1861"/>
    <lineage>
        <taxon>Bacteria</taxon>
        <taxon>Bacillati</taxon>
        <taxon>Actinomycetota</taxon>
        <taxon>Actinomycetes</taxon>
        <taxon>Geodermatophilales</taxon>
        <taxon>Geodermatophilaceae</taxon>
        <taxon>Geodermatophilus</taxon>
    </lineage>
</organism>
<dbReference type="PANTHER" id="PTHR43433">
    <property type="entry name" value="HYDROLASE, ALPHA/BETA FOLD FAMILY PROTEIN"/>
    <property type="match status" value="1"/>
</dbReference>
<dbReference type="Pfam" id="PF00561">
    <property type="entry name" value="Abhydrolase_1"/>
    <property type="match status" value="1"/>
</dbReference>
<proteinExistence type="predicted"/>
<dbReference type="InterPro" id="IPR050471">
    <property type="entry name" value="AB_hydrolase"/>
</dbReference>
<name>A0A1I5GSD9_9ACTN</name>
<reference evidence="3" key="1">
    <citation type="submission" date="2016-10" db="EMBL/GenBank/DDBJ databases">
        <authorList>
            <person name="Varghese N."/>
            <person name="Submissions S."/>
        </authorList>
    </citation>
    <scope>NUCLEOTIDE SEQUENCE [LARGE SCALE GENOMIC DNA]</scope>
    <source>
        <strain evidence="3">DSM 43161</strain>
    </source>
</reference>
<keyword evidence="3" id="KW-1185">Reference proteome</keyword>
<dbReference type="SUPFAM" id="SSF53474">
    <property type="entry name" value="alpha/beta-Hydrolases"/>
    <property type="match status" value="1"/>
</dbReference>
<evidence type="ECO:0000313" key="3">
    <source>
        <dbReference type="Proteomes" id="UP000183642"/>
    </source>
</evidence>
<dbReference type="InterPro" id="IPR029058">
    <property type="entry name" value="AB_hydrolase_fold"/>
</dbReference>
<dbReference type="InterPro" id="IPR000073">
    <property type="entry name" value="AB_hydrolase_1"/>
</dbReference>
<dbReference type="PRINTS" id="PR00111">
    <property type="entry name" value="ABHYDROLASE"/>
</dbReference>
<accession>A0A1I5GSD9</accession>
<evidence type="ECO:0000313" key="2">
    <source>
        <dbReference type="EMBL" id="SFO38823.1"/>
    </source>
</evidence>
<dbReference type="OrthoDB" id="8957634at2"/>
<feature type="domain" description="AB hydrolase-1" evidence="1">
    <location>
        <begin position="28"/>
        <end position="274"/>
    </location>
</feature>
<protein>
    <submittedName>
        <fullName evidence="2">Pimeloyl-ACP methyl ester carboxylesterase</fullName>
    </submittedName>
</protein>